<gene>
    <name evidence="5" type="ORF">Q9313_12820</name>
</gene>
<proteinExistence type="predicted"/>
<organism evidence="5 6">
    <name type="scientific">Shinella sumterensis</name>
    <dbReference type="NCBI Taxonomy" id="1967501"/>
    <lineage>
        <taxon>Bacteria</taxon>
        <taxon>Pseudomonadati</taxon>
        <taxon>Pseudomonadota</taxon>
        <taxon>Alphaproteobacteria</taxon>
        <taxon>Hyphomicrobiales</taxon>
        <taxon>Rhizobiaceae</taxon>
        <taxon>Shinella</taxon>
    </lineage>
</organism>
<dbReference type="PANTHER" id="PTHR30349:SF64">
    <property type="entry name" value="PROPHAGE INTEGRASE INTD-RELATED"/>
    <property type="match status" value="1"/>
</dbReference>
<evidence type="ECO:0000313" key="5">
    <source>
        <dbReference type="EMBL" id="WLR96585.1"/>
    </source>
</evidence>
<evidence type="ECO:0000256" key="2">
    <source>
        <dbReference type="ARBA" id="ARBA00023172"/>
    </source>
</evidence>
<evidence type="ECO:0000256" key="3">
    <source>
        <dbReference type="SAM" id="MobiDB-lite"/>
    </source>
</evidence>
<accession>A0AA50CHE4</accession>
<dbReference type="GO" id="GO:0006310">
    <property type="term" value="P:DNA recombination"/>
    <property type="evidence" value="ECO:0007669"/>
    <property type="project" value="UniProtKB-KW"/>
</dbReference>
<name>A0AA50CHE4_9HYPH</name>
<reference evidence="5 6" key="1">
    <citation type="submission" date="2023-08" db="EMBL/GenBank/DDBJ databases">
        <title>Pathogen: clinical or host-associated sample.</title>
        <authorList>
            <person name="Hergert J."/>
            <person name="Casey R."/>
            <person name="Wagner J."/>
            <person name="Young E.L."/>
            <person name="Oakeson K.F."/>
        </authorList>
    </citation>
    <scope>NUCLEOTIDE SEQUENCE [LARGE SCALE GENOMIC DNA]</scope>
    <source>
        <strain evidence="5 6">1760953</strain>
    </source>
</reference>
<dbReference type="Pfam" id="PF00589">
    <property type="entry name" value="Phage_integrase"/>
    <property type="match status" value="1"/>
</dbReference>
<dbReference type="PROSITE" id="PS51898">
    <property type="entry name" value="TYR_RECOMBINASE"/>
    <property type="match status" value="1"/>
</dbReference>
<dbReference type="Gene3D" id="1.10.443.10">
    <property type="entry name" value="Intergrase catalytic core"/>
    <property type="match status" value="1"/>
</dbReference>
<dbReference type="InterPro" id="IPR050090">
    <property type="entry name" value="Tyrosine_recombinase_XerCD"/>
</dbReference>
<evidence type="ECO:0000259" key="4">
    <source>
        <dbReference type="PROSITE" id="PS51898"/>
    </source>
</evidence>
<keyword evidence="6" id="KW-1185">Reference proteome</keyword>
<dbReference type="InterPro" id="IPR002104">
    <property type="entry name" value="Integrase_catalytic"/>
</dbReference>
<dbReference type="CDD" id="cd00796">
    <property type="entry name" value="INT_Rci_Hp1_C"/>
    <property type="match status" value="1"/>
</dbReference>
<protein>
    <submittedName>
        <fullName evidence="5">Site-specific integrase</fullName>
    </submittedName>
</protein>
<evidence type="ECO:0000256" key="1">
    <source>
        <dbReference type="ARBA" id="ARBA00022908"/>
    </source>
</evidence>
<evidence type="ECO:0000313" key="6">
    <source>
        <dbReference type="Proteomes" id="UP001234585"/>
    </source>
</evidence>
<dbReference type="InterPro" id="IPR013762">
    <property type="entry name" value="Integrase-like_cat_sf"/>
</dbReference>
<feature type="domain" description="Tyr recombinase" evidence="4">
    <location>
        <begin position="150"/>
        <end position="344"/>
    </location>
</feature>
<dbReference type="SUPFAM" id="SSF56349">
    <property type="entry name" value="DNA breaking-rejoining enzymes"/>
    <property type="match status" value="1"/>
</dbReference>
<dbReference type="AlphaFoldDB" id="A0AA50CHE4"/>
<keyword evidence="2" id="KW-0233">DNA recombination</keyword>
<dbReference type="PANTHER" id="PTHR30349">
    <property type="entry name" value="PHAGE INTEGRASE-RELATED"/>
    <property type="match status" value="1"/>
</dbReference>
<dbReference type="GO" id="GO:0015074">
    <property type="term" value="P:DNA integration"/>
    <property type="evidence" value="ECO:0007669"/>
    <property type="project" value="UniProtKB-KW"/>
</dbReference>
<sequence>MPLKLVKRPKSPNWIMRGTVRGQSIEETTGTSDKEAAEAIRIQREKELLDESVYGKKATVTFAEAALDYIEHGDGETRFLKPLADHFGTMPLRNIGQHEIDLAAKKLLPKASNATRNRQVYTPMSAILRHAAGNQWCAVPNLKRPKQPEGKVTWMSPKEADKLIDACAPHLRPLVVFMIYTGARAGEAVWLDWSNVNLDMKQVTFPKTKNGKPRSVPLHPRVIMELRRSNRRLGAVFLTHKCVPYERPDPNKDADTSAGSRISSAFKTACKRAGLGWTVPGKDDKPRFVTNITPHVCRHTWATWHYQANRDLTKLQELGGWKTLAMVMRYAHTNVETHSDSINALPWGKSGETENMDVENPTNIGLTA</sequence>
<dbReference type="EMBL" id="CP132302">
    <property type="protein sequence ID" value="WLR96585.1"/>
    <property type="molecule type" value="Genomic_DNA"/>
</dbReference>
<keyword evidence="1" id="KW-0229">DNA integration</keyword>
<feature type="region of interest" description="Disordered" evidence="3">
    <location>
        <begin position="347"/>
        <end position="368"/>
    </location>
</feature>
<dbReference type="RefSeq" id="WP_306036874.1">
    <property type="nucleotide sequence ID" value="NZ_CP132302.1"/>
</dbReference>
<dbReference type="Proteomes" id="UP001234585">
    <property type="component" value="Chromosome"/>
</dbReference>
<dbReference type="InterPro" id="IPR011010">
    <property type="entry name" value="DNA_brk_join_enz"/>
</dbReference>
<dbReference type="GO" id="GO:0003677">
    <property type="term" value="F:DNA binding"/>
    <property type="evidence" value="ECO:0007669"/>
    <property type="project" value="InterPro"/>
</dbReference>